<dbReference type="RefSeq" id="WP_248360857.1">
    <property type="nucleotide sequence ID" value="NZ_AP025591.1"/>
</dbReference>
<dbReference type="InterPro" id="IPR036291">
    <property type="entry name" value="NAD(P)-bd_dom_sf"/>
</dbReference>
<gene>
    <name evidence="2" type="ORF">AMOR_21260</name>
</gene>
<dbReference type="Pfam" id="PF00106">
    <property type="entry name" value="adh_short"/>
    <property type="match status" value="1"/>
</dbReference>
<reference evidence="3" key="1">
    <citation type="journal article" date="2022" name="Int. J. Syst. Evol. Microbiol.">
        <title>Anaeromyxobacter oryzae sp. nov., Anaeromyxobacter diazotrophicus sp. nov. and Anaeromyxobacter paludicola sp. nov., isolated from paddy soils.</title>
        <authorList>
            <person name="Itoh H."/>
            <person name="Xu Z."/>
            <person name="Mise K."/>
            <person name="Masuda Y."/>
            <person name="Ushijima N."/>
            <person name="Hayakawa C."/>
            <person name="Shiratori Y."/>
            <person name="Senoo K."/>
        </authorList>
    </citation>
    <scope>NUCLEOTIDE SEQUENCE [LARGE SCALE GENOMIC DNA]</scope>
    <source>
        <strain evidence="3">Red232</strain>
    </source>
</reference>
<organism evidence="2 3">
    <name type="scientific">Anaeromyxobacter oryzae</name>
    <dbReference type="NCBI Taxonomy" id="2918170"/>
    <lineage>
        <taxon>Bacteria</taxon>
        <taxon>Pseudomonadati</taxon>
        <taxon>Myxococcota</taxon>
        <taxon>Myxococcia</taxon>
        <taxon>Myxococcales</taxon>
        <taxon>Cystobacterineae</taxon>
        <taxon>Anaeromyxobacteraceae</taxon>
        <taxon>Anaeromyxobacter</taxon>
    </lineage>
</organism>
<accession>A0ABM7WUR5</accession>
<protein>
    <submittedName>
        <fullName evidence="2">Short-chain dehydrogenase</fullName>
    </submittedName>
</protein>
<dbReference type="PRINTS" id="PR00081">
    <property type="entry name" value="GDHRDH"/>
</dbReference>
<name>A0ABM7WUR5_9BACT</name>
<proteinExistence type="inferred from homology"/>
<evidence type="ECO:0000256" key="1">
    <source>
        <dbReference type="RuleBase" id="RU000363"/>
    </source>
</evidence>
<evidence type="ECO:0000313" key="3">
    <source>
        <dbReference type="Proteomes" id="UP001162891"/>
    </source>
</evidence>
<dbReference type="PANTHER" id="PTHR43313:SF1">
    <property type="entry name" value="3BETA-HYDROXYSTEROID DEHYDROGENASE DHS-16"/>
    <property type="match status" value="1"/>
</dbReference>
<sequence>MSTHGAVLVTGASSGMGKACALRLSEGGFTVFAAVRKQRDAQALGESGSPRLVPVILDVTRGETISEAVRTVRDAVGASGLAGLVNNAGVAVTGPIELVPLEELRRQFEINVFGQVAVTQAFLPLIRAARGRIVNVGSVGAKFALPFSGALNASKAAFELISDSLRMELRPWGIHVVLVSPGSIRTTAEAKLVADSEGVLRSFSAEGKARYASSYRAFIQAFQELESRGVGPGVMAETVYRALTARVPRRRYPVGPKARLLPFLFTRLPAAAADALRLRLLHVYRAFGAAAEQGGA</sequence>
<dbReference type="InterPro" id="IPR002347">
    <property type="entry name" value="SDR_fam"/>
</dbReference>
<dbReference type="Proteomes" id="UP001162891">
    <property type="component" value="Chromosome"/>
</dbReference>
<dbReference type="EMBL" id="AP025591">
    <property type="protein sequence ID" value="BDG03130.1"/>
    <property type="molecule type" value="Genomic_DNA"/>
</dbReference>
<dbReference type="SUPFAM" id="SSF51735">
    <property type="entry name" value="NAD(P)-binding Rossmann-fold domains"/>
    <property type="match status" value="1"/>
</dbReference>
<dbReference type="Gene3D" id="3.40.50.720">
    <property type="entry name" value="NAD(P)-binding Rossmann-like Domain"/>
    <property type="match status" value="1"/>
</dbReference>
<dbReference type="PRINTS" id="PR00080">
    <property type="entry name" value="SDRFAMILY"/>
</dbReference>
<comment type="similarity">
    <text evidence="1">Belongs to the short-chain dehydrogenases/reductases (SDR) family.</text>
</comment>
<keyword evidence="3" id="KW-1185">Reference proteome</keyword>
<evidence type="ECO:0000313" key="2">
    <source>
        <dbReference type="EMBL" id="BDG03130.1"/>
    </source>
</evidence>
<dbReference type="CDD" id="cd05374">
    <property type="entry name" value="17beta-HSD-like_SDR_c"/>
    <property type="match status" value="1"/>
</dbReference>
<dbReference type="PANTHER" id="PTHR43313">
    <property type="entry name" value="SHORT-CHAIN DEHYDROGENASE/REDUCTASE FAMILY 9C"/>
    <property type="match status" value="1"/>
</dbReference>